<accession>A0A0A9RHF5</accession>
<dbReference type="AlphaFoldDB" id="A0A0A9RHF5"/>
<protein>
    <submittedName>
        <fullName evidence="1">Uncharacterized protein</fullName>
    </submittedName>
</protein>
<proteinExistence type="predicted"/>
<dbReference type="EMBL" id="GBRH01282509">
    <property type="protein sequence ID" value="JAD15386.1"/>
    <property type="molecule type" value="Transcribed_RNA"/>
</dbReference>
<dbReference type="PROSITE" id="PS51257">
    <property type="entry name" value="PROKAR_LIPOPROTEIN"/>
    <property type="match status" value="1"/>
</dbReference>
<name>A0A0A9RHF5_ARUDO</name>
<reference evidence="1" key="1">
    <citation type="submission" date="2014-09" db="EMBL/GenBank/DDBJ databases">
        <authorList>
            <person name="Magalhaes I.L.F."/>
            <person name="Oliveira U."/>
            <person name="Santos F.R."/>
            <person name="Vidigal T.H.D.A."/>
            <person name="Brescovit A.D."/>
            <person name="Santos A.J."/>
        </authorList>
    </citation>
    <scope>NUCLEOTIDE SEQUENCE</scope>
    <source>
        <tissue evidence="1">Shoot tissue taken approximately 20 cm above the soil surface</tissue>
    </source>
</reference>
<sequence>MCSRIGSSAYGVGPQLISTSYSCPIGKFCACLFTYRIRSLGVSDVL</sequence>
<evidence type="ECO:0000313" key="1">
    <source>
        <dbReference type="EMBL" id="JAD15375.1"/>
    </source>
</evidence>
<organism evidence="1">
    <name type="scientific">Arundo donax</name>
    <name type="common">Giant reed</name>
    <name type="synonym">Donax arundinaceus</name>
    <dbReference type="NCBI Taxonomy" id="35708"/>
    <lineage>
        <taxon>Eukaryota</taxon>
        <taxon>Viridiplantae</taxon>
        <taxon>Streptophyta</taxon>
        <taxon>Embryophyta</taxon>
        <taxon>Tracheophyta</taxon>
        <taxon>Spermatophyta</taxon>
        <taxon>Magnoliopsida</taxon>
        <taxon>Liliopsida</taxon>
        <taxon>Poales</taxon>
        <taxon>Poaceae</taxon>
        <taxon>PACMAD clade</taxon>
        <taxon>Arundinoideae</taxon>
        <taxon>Arundineae</taxon>
        <taxon>Arundo</taxon>
    </lineage>
</organism>
<dbReference type="EMBL" id="GBRH01282520">
    <property type="protein sequence ID" value="JAD15375.1"/>
    <property type="molecule type" value="Transcribed_RNA"/>
</dbReference>
<reference evidence="1" key="2">
    <citation type="journal article" date="2015" name="Data Brief">
        <title>Shoot transcriptome of the giant reed, Arundo donax.</title>
        <authorList>
            <person name="Barrero R.A."/>
            <person name="Guerrero F.D."/>
            <person name="Moolhuijzen P."/>
            <person name="Goolsby J.A."/>
            <person name="Tidwell J."/>
            <person name="Bellgard S.E."/>
            <person name="Bellgard M.I."/>
        </authorList>
    </citation>
    <scope>NUCLEOTIDE SEQUENCE</scope>
    <source>
        <tissue evidence="1">Shoot tissue taken approximately 20 cm above the soil surface</tissue>
    </source>
</reference>